<dbReference type="Gene3D" id="2.40.10.10">
    <property type="entry name" value="Trypsin-like serine proteases"/>
    <property type="match status" value="1"/>
</dbReference>
<evidence type="ECO:0000256" key="1">
    <source>
        <dbReference type="ARBA" id="ARBA00023157"/>
    </source>
</evidence>
<evidence type="ECO:0000256" key="2">
    <source>
        <dbReference type="RuleBase" id="RU363034"/>
    </source>
</evidence>
<dbReference type="Pfam" id="PF00089">
    <property type="entry name" value="Trypsin"/>
    <property type="match status" value="1"/>
</dbReference>
<evidence type="ECO:0000313" key="5">
    <source>
        <dbReference type="Proteomes" id="UP001196413"/>
    </source>
</evidence>
<keyword evidence="2" id="KW-0378">Hydrolase</keyword>
<dbReference type="AlphaFoldDB" id="A0AAD5M759"/>
<dbReference type="InterPro" id="IPR051333">
    <property type="entry name" value="CLIP_Serine_Protease"/>
</dbReference>
<dbReference type="PROSITE" id="PS50240">
    <property type="entry name" value="TRYPSIN_DOM"/>
    <property type="match status" value="1"/>
</dbReference>
<dbReference type="PROSITE" id="PS00135">
    <property type="entry name" value="TRYPSIN_SER"/>
    <property type="match status" value="1"/>
</dbReference>
<evidence type="ECO:0000259" key="3">
    <source>
        <dbReference type="PROSITE" id="PS50240"/>
    </source>
</evidence>
<gene>
    <name evidence="4" type="ORF">KIN20_007022</name>
</gene>
<keyword evidence="1" id="KW-1015">Disulfide bond</keyword>
<reference evidence="4" key="1">
    <citation type="submission" date="2021-06" db="EMBL/GenBank/DDBJ databases">
        <title>Parelaphostrongylus tenuis whole genome reference sequence.</title>
        <authorList>
            <person name="Garwood T.J."/>
            <person name="Larsen P.A."/>
            <person name="Fountain-Jones N.M."/>
            <person name="Garbe J.R."/>
            <person name="Macchietto M.G."/>
            <person name="Kania S.A."/>
            <person name="Gerhold R.W."/>
            <person name="Richards J.E."/>
            <person name="Wolf T.M."/>
        </authorList>
    </citation>
    <scope>NUCLEOTIDE SEQUENCE</scope>
    <source>
        <strain evidence="4">MNPRO001-30</strain>
        <tissue evidence="4">Meninges</tissue>
    </source>
</reference>
<dbReference type="InterPro" id="IPR001314">
    <property type="entry name" value="Peptidase_S1A"/>
</dbReference>
<keyword evidence="2" id="KW-0720">Serine protease</keyword>
<dbReference type="GO" id="GO:0004252">
    <property type="term" value="F:serine-type endopeptidase activity"/>
    <property type="evidence" value="ECO:0007669"/>
    <property type="project" value="InterPro"/>
</dbReference>
<dbReference type="InterPro" id="IPR001254">
    <property type="entry name" value="Trypsin_dom"/>
</dbReference>
<dbReference type="PANTHER" id="PTHR24260">
    <property type="match status" value="1"/>
</dbReference>
<dbReference type="Proteomes" id="UP001196413">
    <property type="component" value="Unassembled WGS sequence"/>
</dbReference>
<dbReference type="SUPFAM" id="SSF50494">
    <property type="entry name" value="Trypsin-like serine proteases"/>
    <property type="match status" value="1"/>
</dbReference>
<dbReference type="SMART" id="SM00020">
    <property type="entry name" value="Tryp_SPc"/>
    <property type="match status" value="1"/>
</dbReference>
<protein>
    <recommendedName>
        <fullName evidence="3">Peptidase S1 domain-containing protein</fullName>
    </recommendedName>
</protein>
<dbReference type="InterPro" id="IPR009003">
    <property type="entry name" value="Peptidase_S1_PA"/>
</dbReference>
<dbReference type="PROSITE" id="PS00134">
    <property type="entry name" value="TRYPSIN_HIS"/>
    <property type="match status" value="1"/>
</dbReference>
<organism evidence="4 5">
    <name type="scientific">Parelaphostrongylus tenuis</name>
    <name type="common">Meningeal worm</name>
    <dbReference type="NCBI Taxonomy" id="148309"/>
    <lineage>
        <taxon>Eukaryota</taxon>
        <taxon>Metazoa</taxon>
        <taxon>Ecdysozoa</taxon>
        <taxon>Nematoda</taxon>
        <taxon>Chromadorea</taxon>
        <taxon>Rhabditida</taxon>
        <taxon>Rhabditina</taxon>
        <taxon>Rhabditomorpha</taxon>
        <taxon>Strongyloidea</taxon>
        <taxon>Metastrongylidae</taxon>
        <taxon>Parelaphostrongylus</taxon>
    </lineage>
</organism>
<comment type="caution">
    <text evidence="4">The sequence shown here is derived from an EMBL/GenBank/DDBJ whole genome shotgun (WGS) entry which is preliminary data.</text>
</comment>
<name>A0AAD5M759_PARTN</name>
<keyword evidence="5" id="KW-1185">Reference proteome</keyword>
<dbReference type="PRINTS" id="PR00722">
    <property type="entry name" value="CHYMOTRYPSIN"/>
</dbReference>
<dbReference type="EMBL" id="JAHQIW010000999">
    <property type="protein sequence ID" value="KAJ1351078.1"/>
    <property type="molecule type" value="Genomic_DNA"/>
</dbReference>
<accession>A0AAD5M759</accession>
<feature type="domain" description="Peptidase S1" evidence="3">
    <location>
        <begin position="65"/>
        <end position="374"/>
    </location>
</feature>
<dbReference type="GO" id="GO:0006508">
    <property type="term" value="P:proteolysis"/>
    <property type="evidence" value="ECO:0007669"/>
    <property type="project" value="UniProtKB-KW"/>
</dbReference>
<dbReference type="InterPro" id="IPR043504">
    <property type="entry name" value="Peptidase_S1_PA_chymotrypsin"/>
</dbReference>
<keyword evidence="2" id="KW-0645">Protease</keyword>
<sequence>MPAVREVHIKIGTFYLWESFLDAYSEIATLPTFRFLLEDHERENKYLKAHCGAHFLEHSSRYSRSTGGVEANQYEYPWMAALINRPFFNGQYRSGKLNACSAVEVSKRHFLTAAHCVVEYSSNLCKQSTRHIYSVGHPKSFTIFINSACTNPGLCQKNVASYSVVKVTVHKNYNPCTLANDIAIVEVSRDVSEKHGSPICMPKPNERLQSKLKAIGFGPDPTSPLKREWILSDLRSLDLTTVEGIGKLKKTVVTSANDNHTITSGDSGGPIVQANGQKYTVEGIASRSGFIGMCFGPSPYEWENFPGVYEYLDRKCTNPGIRFHIGPICTKKGSEEGKHSIKITLNPDEICVKITVNVFTDVRGYLNWICAVNGIMHNIKKRKMKKNTREIS</sequence>
<dbReference type="PANTHER" id="PTHR24260:SF136">
    <property type="entry name" value="GH08193P-RELATED"/>
    <property type="match status" value="1"/>
</dbReference>
<evidence type="ECO:0000313" key="4">
    <source>
        <dbReference type="EMBL" id="KAJ1351078.1"/>
    </source>
</evidence>
<dbReference type="InterPro" id="IPR033116">
    <property type="entry name" value="TRYPSIN_SER"/>
</dbReference>
<dbReference type="InterPro" id="IPR018114">
    <property type="entry name" value="TRYPSIN_HIS"/>
</dbReference>
<proteinExistence type="predicted"/>